<dbReference type="GO" id="GO:0006465">
    <property type="term" value="P:signal peptide processing"/>
    <property type="evidence" value="ECO:0007669"/>
    <property type="project" value="UniProtKB-UniRule"/>
</dbReference>
<evidence type="ECO:0000256" key="6">
    <source>
        <dbReference type="SAM" id="Phobius"/>
    </source>
</evidence>
<dbReference type="GO" id="GO:0009003">
    <property type="term" value="F:signal peptidase activity"/>
    <property type="evidence" value="ECO:0007669"/>
    <property type="project" value="UniProtKB-EC"/>
</dbReference>
<dbReference type="PANTHER" id="PTHR10806">
    <property type="entry name" value="SIGNAL PEPTIDASE COMPLEX CATALYTIC SUBUNIT SEC11"/>
    <property type="match status" value="1"/>
</dbReference>
<dbReference type="PRINTS" id="PR00728">
    <property type="entry name" value="SIGNALPTASE"/>
</dbReference>
<dbReference type="GO" id="GO:0016020">
    <property type="term" value="C:membrane"/>
    <property type="evidence" value="ECO:0007669"/>
    <property type="project" value="UniProtKB-SubCell"/>
</dbReference>
<dbReference type="PANTHER" id="PTHR10806:SF6">
    <property type="entry name" value="SIGNAL PEPTIDASE COMPLEX CATALYTIC SUBUNIT SEC11"/>
    <property type="match status" value="1"/>
</dbReference>
<comment type="subcellular location">
    <subcellularLocation>
        <location evidence="1">Membrane</location>
    </subcellularLocation>
</comment>
<dbReference type="InterPro" id="IPR001733">
    <property type="entry name" value="Peptidase_S26B"/>
</dbReference>
<dbReference type="Gene3D" id="2.10.109.10">
    <property type="entry name" value="Umud Fragment, subunit A"/>
    <property type="match status" value="1"/>
</dbReference>
<dbReference type="Proteomes" id="UP000214606">
    <property type="component" value="Chromosome"/>
</dbReference>
<dbReference type="InterPro" id="IPR036286">
    <property type="entry name" value="LexA/Signal_pep-like_sf"/>
</dbReference>
<dbReference type="EMBL" id="CP017703">
    <property type="protein sequence ID" value="ASS90083.1"/>
    <property type="molecule type" value="Genomic_DNA"/>
</dbReference>
<gene>
    <name evidence="7" type="ORF">AP3564_07430</name>
</gene>
<evidence type="ECO:0000313" key="8">
    <source>
        <dbReference type="Proteomes" id="UP000214606"/>
    </source>
</evidence>
<dbReference type="SUPFAM" id="SSF51306">
    <property type="entry name" value="LexA/Signal peptidase"/>
    <property type="match status" value="1"/>
</dbReference>
<dbReference type="KEGG" id="apak:AP3564_07430"/>
<evidence type="ECO:0000256" key="4">
    <source>
        <dbReference type="ARBA" id="ARBA00023136"/>
    </source>
</evidence>
<keyword evidence="3 6" id="KW-1133">Transmembrane helix</keyword>
<protein>
    <recommendedName>
        <fullName evidence="5">Signal peptidase I</fullName>
        <ecNumber evidence="5">3.4.21.89</ecNumber>
    </recommendedName>
</protein>
<keyword evidence="4 6" id="KW-0472">Membrane</keyword>
<feature type="transmembrane region" description="Helical" evidence="6">
    <location>
        <begin position="151"/>
        <end position="173"/>
    </location>
</feature>
<reference evidence="7 8" key="1">
    <citation type="submission" date="2016-10" db="EMBL/GenBank/DDBJ databases">
        <title>The whole genome sequencing and assembly of Aeribacillus pallidus KCTC3564 strain.</title>
        <authorList>
            <person name="Lee Y.-J."/>
            <person name="Park M.-K."/>
            <person name="Yi H."/>
            <person name="Bahn Y.-S."/>
            <person name="Kim J.F."/>
            <person name="Lee D.-W."/>
        </authorList>
    </citation>
    <scope>NUCLEOTIDE SEQUENCE [LARGE SCALE GENOMIC DNA]</scope>
    <source>
        <strain evidence="7 8">KCTC3564</strain>
    </source>
</reference>
<keyword evidence="2 6" id="KW-0812">Transmembrane</keyword>
<sequence length="195" mass="21712">MKKVVKWISNTISVMLLASLIIMLFTVISSKASGGEPKFFGHQLKIVLSGSMEPSIQTGSVIVVKPEKETEKYKEGDIITFQADENVFVTHRIIKVVKNGNEVMYQTKGDNNEEADSELVLSKNVVAKYTGITIPYIGYFMNFANSKQGSVILLIIPGIILFSYSLISIFRALAEIDKNLKQSTAKEDFNHSQNQ</sequence>
<dbReference type="AlphaFoldDB" id="A0A223E4E6"/>
<evidence type="ECO:0000313" key="7">
    <source>
        <dbReference type="EMBL" id="ASS90083.1"/>
    </source>
</evidence>
<dbReference type="NCBIfam" id="NF046067">
    <property type="entry name" value="SigPepSipWBacil"/>
    <property type="match status" value="1"/>
</dbReference>
<evidence type="ECO:0000256" key="2">
    <source>
        <dbReference type="ARBA" id="ARBA00022692"/>
    </source>
</evidence>
<name>A0A223E4E6_9BACI</name>
<organism evidence="7 8">
    <name type="scientific">Aeribacillus pallidus</name>
    <dbReference type="NCBI Taxonomy" id="33936"/>
    <lineage>
        <taxon>Bacteria</taxon>
        <taxon>Bacillati</taxon>
        <taxon>Bacillota</taxon>
        <taxon>Bacilli</taxon>
        <taxon>Bacillales</taxon>
        <taxon>Bacillaceae</taxon>
        <taxon>Aeribacillus</taxon>
    </lineage>
</organism>
<dbReference type="EC" id="3.4.21.89" evidence="5"/>
<accession>A0A223E4E6</accession>
<evidence type="ECO:0000256" key="1">
    <source>
        <dbReference type="ARBA" id="ARBA00004370"/>
    </source>
</evidence>
<dbReference type="NCBIfam" id="TIGR02228">
    <property type="entry name" value="sigpep_I_arch"/>
    <property type="match status" value="1"/>
</dbReference>
<evidence type="ECO:0000256" key="3">
    <source>
        <dbReference type="ARBA" id="ARBA00022989"/>
    </source>
</evidence>
<proteinExistence type="predicted"/>
<dbReference type="RefSeq" id="WP_094245061.1">
    <property type="nucleotide sequence ID" value="NZ_CP017703.1"/>
</dbReference>
<evidence type="ECO:0000256" key="5">
    <source>
        <dbReference type="NCBIfam" id="TIGR02228"/>
    </source>
</evidence>
<dbReference type="GO" id="GO:0004252">
    <property type="term" value="F:serine-type endopeptidase activity"/>
    <property type="evidence" value="ECO:0007669"/>
    <property type="project" value="UniProtKB-UniRule"/>
</dbReference>
<dbReference type="CDD" id="cd06462">
    <property type="entry name" value="Peptidase_S24_S26"/>
    <property type="match status" value="1"/>
</dbReference>